<gene>
    <name evidence="2" type="ORF">BECKDK2373C_GA0170839_100119</name>
</gene>
<evidence type="ECO:0000313" key="2">
    <source>
        <dbReference type="EMBL" id="VFJ42483.1"/>
    </source>
</evidence>
<accession>A0A450RTL2</accession>
<proteinExistence type="predicted"/>
<dbReference type="AlphaFoldDB" id="A0A450RTL2"/>
<dbReference type="EMBL" id="CAADEY010000001">
    <property type="protein sequence ID" value="VFJ42483.1"/>
    <property type="molecule type" value="Genomic_DNA"/>
</dbReference>
<name>A0A450RTL2_9GAMM</name>
<organism evidence="2">
    <name type="scientific">Candidatus Kentrum sp. DK</name>
    <dbReference type="NCBI Taxonomy" id="2126562"/>
    <lineage>
        <taxon>Bacteria</taxon>
        <taxon>Pseudomonadati</taxon>
        <taxon>Pseudomonadota</taxon>
        <taxon>Gammaproteobacteria</taxon>
        <taxon>Candidatus Kentrum</taxon>
    </lineage>
</organism>
<evidence type="ECO:0000256" key="1">
    <source>
        <dbReference type="SAM" id="MobiDB-lite"/>
    </source>
</evidence>
<protein>
    <submittedName>
        <fullName evidence="2">Uncharacterized protein</fullName>
    </submittedName>
</protein>
<feature type="region of interest" description="Disordered" evidence="1">
    <location>
        <begin position="84"/>
        <end position="109"/>
    </location>
</feature>
<reference evidence="2" key="1">
    <citation type="submission" date="2019-02" db="EMBL/GenBank/DDBJ databases">
        <authorList>
            <person name="Gruber-Vodicka R. H."/>
            <person name="Seah K. B. B."/>
        </authorList>
    </citation>
    <scope>NUCLEOTIDE SEQUENCE</scope>
    <source>
        <strain evidence="2">BECK_DK161</strain>
    </source>
</reference>
<sequence>MMTYSNDITRQIHAEIDKTSERHHALLLRLVHAFREEIEKDESWPYAAESFREGWRDMKAGRVYPIDTLRNGIDADWGPAKTITGTGLSGKVTNHPPRRIRQTFTENTP</sequence>